<dbReference type="GO" id="GO:0051117">
    <property type="term" value="F:ATPase binding"/>
    <property type="evidence" value="ECO:0007669"/>
    <property type="project" value="TreeGrafter"/>
</dbReference>
<feature type="signal peptide" evidence="4">
    <location>
        <begin position="1"/>
        <end position="21"/>
    </location>
</feature>
<dbReference type="Gene3D" id="3.90.226.10">
    <property type="entry name" value="2-enoyl-CoA Hydratase, Chain A, domain 1"/>
    <property type="match status" value="1"/>
</dbReference>
<name>A0A662DBB8_UNCAE</name>
<organism evidence="5 6">
    <name type="scientific">Aerophobetes bacterium</name>
    <dbReference type="NCBI Taxonomy" id="2030807"/>
    <lineage>
        <taxon>Bacteria</taxon>
        <taxon>Candidatus Aerophobota</taxon>
    </lineage>
</organism>
<dbReference type="AlphaFoldDB" id="A0A662DBB8"/>
<dbReference type="CDD" id="cd07017">
    <property type="entry name" value="S14_ClpP_2"/>
    <property type="match status" value="1"/>
</dbReference>
<dbReference type="InterPro" id="IPR001907">
    <property type="entry name" value="ClpP"/>
</dbReference>
<dbReference type="PRINTS" id="PR00127">
    <property type="entry name" value="CLPPROTEASEP"/>
</dbReference>
<dbReference type="Pfam" id="PF00574">
    <property type="entry name" value="CLP_protease"/>
    <property type="match status" value="1"/>
</dbReference>
<sequence>MLKKIGVAIFLLLVLSFYSWAQMPEIDRDDWISISGEIDSAKAEETITSLINLDSKPATTPIGIRISSSGGSLMAVLAICDVIKNLRRPVVTVALGEALSGAAIILSCGDKRYIGEHTIVMLHQPTVFLENSIFNFDDFIQFSSALIKMEDQMCRLIAENTGKPEKQIRNVLKKEIWFTASEAIDFGLADELLSKGGLRVKERPLPSQQKKEKKNPESTQSIR</sequence>
<dbReference type="Proteomes" id="UP000267654">
    <property type="component" value="Unassembled WGS sequence"/>
</dbReference>
<dbReference type="InterPro" id="IPR023562">
    <property type="entry name" value="ClpP/TepA"/>
</dbReference>
<evidence type="ECO:0000256" key="4">
    <source>
        <dbReference type="SAM" id="SignalP"/>
    </source>
</evidence>
<feature type="chain" id="PRO_5025021714" description="ATP-dependent Clp protease proteolytic subunit" evidence="4">
    <location>
        <begin position="22"/>
        <end position="223"/>
    </location>
</feature>
<dbReference type="PANTHER" id="PTHR10381:SF11">
    <property type="entry name" value="ATP-DEPENDENT CLP PROTEASE PROTEOLYTIC SUBUNIT, MITOCHONDRIAL"/>
    <property type="match status" value="1"/>
</dbReference>
<proteinExistence type="inferred from homology"/>
<evidence type="ECO:0000256" key="3">
    <source>
        <dbReference type="SAM" id="MobiDB-lite"/>
    </source>
</evidence>
<comment type="caution">
    <text evidence="5">The sequence shown here is derived from an EMBL/GenBank/DDBJ whole genome shotgun (WGS) entry which is preliminary data.</text>
</comment>
<feature type="region of interest" description="Disordered" evidence="3">
    <location>
        <begin position="200"/>
        <end position="223"/>
    </location>
</feature>
<reference evidence="5 6" key="1">
    <citation type="submission" date="2018-06" db="EMBL/GenBank/DDBJ databases">
        <title>Extensive metabolic versatility and redundancy in microbially diverse, dynamic hydrothermal sediments.</title>
        <authorList>
            <person name="Dombrowski N."/>
            <person name="Teske A."/>
            <person name="Baker B.J."/>
        </authorList>
    </citation>
    <scope>NUCLEOTIDE SEQUENCE [LARGE SCALE GENOMIC DNA]</scope>
    <source>
        <strain evidence="5">B19_G9</strain>
    </source>
</reference>
<comment type="similarity">
    <text evidence="1 2">Belongs to the peptidase S14 family.</text>
</comment>
<dbReference type="GO" id="GO:0006515">
    <property type="term" value="P:protein quality control for misfolded or incompletely synthesized proteins"/>
    <property type="evidence" value="ECO:0007669"/>
    <property type="project" value="TreeGrafter"/>
</dbReference>
<keyword evidence="4" id="KW-0732">Signal</keyword>
<protein>
    <recommendedName>
        <fullName evidence="2">ATP-dependent Clp protease proteolytic subunit</fullName>
    </recommendedName>
</protein>
<evidence type="ECO:0000256" key="1">
    <source>
        <dbReference type="ARBA" id="ARBA00007039"/>
    </source>
</evidence>
<dbReference type="InterPro" id="IPR029045">
    <property type="entry name" value="ClpP/crotonase-like_dom_sf"/>
</dbReference>
<dbReference type="GO" id="GO:0004176">
    <property type="term" value="F:ATP-dependent peptidase activity"/>
    <property type="evidence" value="ECO:0007669"/>
    <property type="project" value="InterPro"/>
</dbReference>
<gene>
    <name evidence="5" type="ORF">DRI96_03605</name>
</gene>
<dbReference type="PANTHER" id="PTHR10381">
    <property type="entry name" value="ATP-DEPENDENT CLP PROTEASE PROTEOLYTIC SUBUNIT"/>
    <property type="match status" value="1"/>
</dbReference>
<evidence type="ECO:0000256" key="2">
    <source>
        <dbReference type="RuleBase" id="RU003567"/>
    </source>
</evidence>
<dbReference type="SUPFAM" id="SSF52096">
    <property type="entry name" value="ClpP/crotonase"/>
    <property type="match status" value="1"/>
</dbReference>
<evidence type="ECO:0000313" key="5">
    <source>
        <dbReference type="EMBL" id="RLE13040.1"/>
    </source>
</evidence>
<evidence type="ECO:0000313" key="6">
    <source>
        <dbReference type="Proteomes" id="UP000267654"/>
    </source>
</evidence>
<dbReference type="GO" id="GO:0004252">
    <property type="term" value="F:serine-type endopeptidase activity"/>
    <property type="evidence" value="ECO:0007669"/>
    <property type="project" value="InterPro"/>
</dbReference>
<dbReference type="EMBL" id="QMQB01000114">
    <property type="protein sequence ID" value="RLE13040.1"/>
    <property type="molecule type" value="Genomic_DNA"/>
</dbReference>
<dbReference type="GO" id="GO:0009368">
    <property type="term" value="C:endopeptidase Clp complex"/>
    <property type="evidence" value="ECO:0007669"/>
    <property type="project" value="TreeGrafter"/>
</dbReference>
<accession>A0A662DBB8</accession>